<organism evidence="4 5">
    <name type="scientific">Devosia oryziradicis</name>
    <dbReference type="NCBI Taxonomy" id="2801335"/>
    <lineage>
        <taxon>Bacteria</taxon>
        <taxon>Pseudomonadati</taxon>
        <taxon>Pseudomonadota</taxon>
        <taxon>Alphaproteobacteria</taxon>
        <taxon>Hyphomicrobiales</taxon>
        <taxon>Devosiaceae</taxon>
        <taxon>Devosia</taxon>
    </lineage>
</organism>
<dbReference type="Pfam" id="PF01551">
    <property type="entry name" value="Peptidase_M23"/>
    <property type="match status" value="1"/>
</dbReference>
<name>A0ABX7BVN4_9HYPH</name>
<gene>
    <name evidence="4" type="ORF">JI749_12190</name>
</gene>
<dbReference type="SUPFAM" id="SSF51261">
    <property type="entry name" value="Duplicated hybrid motif"/>
    <property type="match status" value="1"/>
</dbReference>
<dbReference type="PANTHER" id="PTHR21666">
    <property type="entry name" value="PEPTIDASE-RELATED"/>
    <property type="match status" value="1"/>
</dbReference>
<proteinExistence type="predicted"/>
<dbReference type="RefSeq" id="WP_201654143.1">
    <property type="nucleotide sequence ID" value="NZ_CP068047.1"/>
</dbReference>
<accession>A0ABX7BVN4</accession>
<feature type="domain" description="M23ase beta-sheet core" evidence="3">
    <location>
        <begin position="270"/>
        <end position="364"/>
    </location>
</feature>
<protein>
    <submittedName>
        <fullName evidence="4">M23 family metallopeptidase</fullName>
    </submittedName>
</protein>
<evidence type="ECO:0000256" key="2">
    <source>
        <dbReference type="SAM" id="Phobius"/>
    </source>
</evidence>
<dbReference type="Gene3D" id="2.70.70.10">
    <property type="entry name" value="Glucose Permease (Domain IIA)"/>
    <property type="match status" value="1"/>
</dbReference>
<dbReference type="EMBL" id="CP068047">
    <property type="protein sequence ID" value="QQR35129.1"/>
    <property type="molecule type" value="Genomic_DNA"/>
</dbReference>
<dbReference type="Proteomes" id="UP000595460">
    <property type="component" value="Chromosome"/>
</dbReference>
<keyword evidence="2" id="KW-0472">Membrane</keyword>
<keyword evidence="1" id="KW-0175">Coiled coil</keyword>
<keyword evidence="5" id="KW-1185">Reference proteome</keyword>
<evidence type="ECO:0000259" key="3">
    <source>
        <dbReference type="Pfam" id="PF01551"/>
    </source>
</evidence>
<dbReference type="InterPro" id="IPR050570">
    <property type="entry name" value="Cell_wall_metabolism_enzyme"/>
</dbReference>
<keyword evidence="2" id="KW-1133">Transmembrane helix</keyword>
<dbReference type="InterPro" id="IPR016047">
    <property type="entry name" value="M23ase_b-sheet_dom"/>
</dbReference>
<feature type="transmembrane region" description="Helical" evidence="2">
    <location>
        <begin position="25"/>
        <end position="47"/>
    </location>
</feature>
<dbReference type="CDD" id="cd12797">
    <property type="entry name" value="M23_peptidase"/>
    <property type="match status" value="1"/>
</dbReference>
<evidence type="ECO:0000313" key="4">
    <source>
        <dbReference type="EMBL" id="QQR35129.1"/>
    </source>
</evidence>
<evidence type="ECO:0000313" key="5">
    <source>
        <dbReference type="Proteomes" id="UP000595460"/>
    </source>
</evidence>
<dbReference type="InterPro" id="IPR011055">
    <property type="entry name" value="Dup_hybrid_motif"/>
</dbReference>
<feature type="coiled-coil region" evidence="1">
    <location>
        <begin position="56"/>
        <end position="83"/>
    </location>
</feature>
<sequence length="379" mass="39846">MRSQASFGRSDSRPQHPPRRGVHPALFYGMFAVLLAGNALLGTAFLLSTDIARLLNGQNEQVIEAYENRIAQLRVEVDRLHSRSYAQAGDINLQLQELAQQQEVLIEQHQLVRVLVDKAGELGIEAAALAEPAPADTAMAPLVSGNPDIDATAAAVAQMMGETDYAMTSIAETATQRTASIVSELGDLGIAVDLPVEFDGIGGPLLAPQDGAEASPMIDDANAVMAALVRYKAARDSIDGAPIHMPISGNFRQSSGFGNRTDPFTGSRAFHSGLDFAAPKGTTVLSAGKGIVSFVGTKSGYGNVVEVTHANGLVTRYAHLSGFLSEEGQAVNTGTPIAKVGSTGRSTGPHLHFEVRKADNAINPKAFIEAGKRLLALLG</sequence>
<reference evidence="4 5" key="1">
    <citation type="submission" date="2021-01" db="EMBL/GenBank/DDBJ databases">
        <title>Genome seq and assembly of Devosia sp. G19.</title>
        <authorList>
            <person name="Chhetri G."/>
        </authorList>
    </citation>
    <scope>NUCLEOTIDE SEQUENCE [LARGE SCALE GENOMIC DNA]</scope>
    <source>
        <strain evidence="4 5">G19</strain>
    </source>
</reference>
<keyword evidence="2" id="KW-0812">Transmembrane</keyword>
<dbReference type="PANTHER" id="PTHR21666:SF291">
    <property type="entry name" value="STAGE II SPORULATION PROTEIN Q"/>
    <property type="match status" value="1"/>
</dbReference>
<evidence type="ECO:0000256" key="1">
    <source>
        <dbReference type="SAM" id="Coils"/>
    </source>
</evidence>